<dbReference type="PIRSF" id="PIRSF009376">
    <property type="entry name" value="Phospholipase_D_euk"/>
    <property type="match status" value="1"/>
</dbReference>
<dbReference type="PROSITE" id="PS50035">
    <property type="entry name" value="PLD"/>
    <property type="match status" value="2"/>
</dbReference>
<dbReference type="Gene3D" id="3.30.870.10">
    <property type="entry name" value="Endonuclease Chain A"/>
    <property type="match status" value="3"/>
</dbReference>
<evidence type="ECO:0000313" key="9">
    <source>
        <dbReference type="Proteomes" id="UP000298138"/>
    </source>
</evidence>
<evidence type="ECO:0000256" key="1">
    <source>
        <dbReference type="ARBA" id="ARBA00012027"/>
    </source>
</evidence>
<feature type="region of interest" description="Disordered" evidence="6">
    <location>
        <begin position="677"/>
        <end position="696"/>
    </location>
</feature>
<name>A0A4S2MVH6_9PEZI</name>
<dbReference type="Pfam" id="PF00614">
    <property type="entry name" value="PLDc"/>
    <property type="match status" value="2"/>
</dbReference>
<dbReference type="GO" id="GO:0004630">
    <property type="term" value="F:phospholipase D activity"/>
    <property type="evidence" value="ECO:0007669"/>
    <property type="project" value="UniProtKB-EC"/>
</dbReference>
<gene>
    <name evidence="8" type="ORF">EX30DRAFT_341274</name>
</gene>
<dbReference type="PANTHER" id="PTHR18896:SF128">
    <property type="entry name" value="PHOSPHOLIPASE"/>
    <property type="match status" value="1"/>
</dbReference>
<protein>
    <recommendedName>
        <fullName evidence="1">phospholipase D</fullName>
        <ecNumber evidence="1">3.1.4.4</ecNumber>
    </recommendedName>
</protein>
<evidence type="ECO:0000256" key="5">
    <source>
        <dbReference type="ARBA" id="ARBA00023098"/>
    </source>
</evidence>
<dbReference type="OrthoDB" id="14911at2759"/>
<organism evidence="8 9">
    <name type="scientific">Ascodesmis nigricans</name>
    <dbReference type="NCBI Taxonomy" id="341454"/>
    <lineage>
        <taxon>Eukaryota</taxon>
        <taxon>Fungi</taxon>
        <taxon>Dikarya</taxon>
        <taxon>Ascomycota</taxon>
        <taxon>Pezizomycotina</taxon>
        <taxon>Pezizomycetes</taxon>
        <taxon>Pezizales</taxon>
        <taxon>Ascodesmidaceae</taxon>
        <taxon>Ascodesmis</taxon>
    </lineage>
</organism>
<feature type="domain" description="PLD phosphodiesterase" evidence="7">
    <location>
        <begin position="610"/>
        <end position="637"/>
    </location>
</feature>
<keyword evidence="4" id="KW-0442">Lipid degradation</keyword>
<keyword evidence="2" id="KW-0677">Repeat</keyword>
<evidence type="ECO:0000256" key="3">
    <source>
        <dbReference type="ARBA" id="ARBA00022801"/>
    </source>
</evidence>
<dbReference type="SMART" id="SM00155">
    <property type="entry name" value="PLDc"/>
    <property type="match status" value="2"/>
</dbReference>
<sequence>MSALDQTGEEFRDHPHPHLHKLKVKLVHATHGIGKLKNIANPNHRHDEPHEKRIDERRLAIAQSHRYNSFAPVTEGNQVKWYVDGRDYFWAVSEALENAKETIYICDWWLSPELFLRRPATGSKQWRLDRVLKRKAEAGVKIYIIVYKEVSQALSCNSQHTKESLEEMFDFTSRGRHNIVVMRHPDHHPFLHGADATLYWAHHEKLVVVDHKLAFVGGLDLCFGRWDTRQHPLADVHPEGISSEVWPGQDFNNNRIMDFHQVEDWKQNQLDKKKYGRMPWHDVHLGIVGPAVMDIAEHFVGRWNLVKRDKYKRRKKYPWLKLQGEDDELLGVQHPRFPVGGYIIHPRTGSTTRDSLKNQGPCEVQIVRSAADWSHGIVPTEHSIQNAYKDLIEKAQTFVYIENQFFITATGDQQYPVHNTVGASIVKAVERAHNENRRFRVIIVIPAIPGFPGDLREDSAMGTRAIIDYQYKSICRGEHSIYGELAAKGIEAEQYIFVFNLRIYDRLHVTDKLIQHEQETGVMYKDVQRQQAAELMGARGVAQYASSSSSDQSDVDAADLSRRRERFERNLAEAPAQDSVAHCAMAQSNPVSEEMWDDGRRHELDNFVQEELYVHAKVLIVDDEVMIVGSSNINDRSQLGDHDSEVSAVVRHGEAVKSLRMQLWMEHLGLLKGQKVEGDNDTEEEKVNRMPPPGKQENGVKINHLMGDADAQALVDDPLGDEVWEMWTRQATTNTEIYRNLFRADPDDTILTWGDYDKFCPKRDVIPAGHMWDSEKYSPEEVKAELSKIRGHLVWMPLKFLEKEQMAEFGLQVNRVTQSIYT</sequence>
<evidence type="ECO:0000256" key="2">
    <source>
        <dbReference type="ARBA" id="ARBA00022737"/>
    </source>
</evidence>
<dbReference type="EC" id="3.1.4.4" evidence="1"/>
<dbReference type="InterPro" id="IPR001736">
    <property type="entry name" value="PLipase_D/transphosphatidylase"/>
</dbReference>
<dbReference type="PANTHER" id="PTHR18896">
    <property type="entry name" value="PHOSPHOLIPASE D"/>
    <property type="match status" value="1"/>
</dbReference>
<dbReference type="CDD" id="cd09141">
    <property type="entry name" value="PLDc_vPLD1_2_yPLD_like_2"/>
    <property type="match status" value="1"/>
</dbReference>
<evidence type="ECO:0000256" key="6">
    <source>
        <dbReference type="SAM" id="MobiDB-lite"/>
    </source>
</evidence>
<evidence type="ECO:0000259" key="7">
    <source>
        <dbReference type="PROSITE" id="PS50035"/>
    </source>
</evidence>
<dbReference type="InterPro" id="IPR016555">
    <property type="entry name" value="PLipase_D_euk"/>
</dbReference>
<dbReference type="GO" id="GO:0006654">
    <property type="term" value="P:phosphatidic acid biosynthetic process"/>
    <property type="evidence" value="ECO:0007669"/>
    <property type="project" value="InterPro"/>
</dbReference>
<dbReference type="STRING" id="341454.A0A4S2MVH6"/>
<dbReference type="InterPro" id="IPR015679">
    <property type="entry name" value="PLipase_D_fam"/>
</dbReference>
<dbReference type="GO" id="GO:0009395">
    <property type="term" value="P:phospholipid catabolic process"/>
    <property type="evidence" value="ECO:0007669"/>
    <property type="project" value="TreeGrafter"/>
</dbReference>
<keyword evidence="5" id="KW-0443">Lipid metabolism</keyword>
<evidence type="ECO:0000313" key="8">
    <source>
        <dbReference type="EMBL" id="TGZ80622.1"/>
    </source>
</evidence>
<dbReference type="GO" id="GO:0035556">
    <property type="term" value="P:intracellular signal transduction"/>
    <property type="evidence" value="ECO:0007669"/>
    <property type="project" value="InterPro"/>
</dbReference>
<evidence type="ECO:0000256" key="4">
    <source>
        <dbReference type="ARBA" id="ARBA00022963"/>
    </source>
</evidence>
<dbReference type="CDD" id="cd09138">
    <property type="entry name" value="PLDc_vPLD1_2_yPLD_like_1"/>
    <property type="match status" value="1"/>
</dbReference>
<dbReference type="EMBL" id="ML220123">
    <property type="protein sequence ID" value="TGZ80622.1"/>
    <property type="molecule type" value="Genomic_DNA"/>
</dbReference>
<dbReference type="InParanoid" id="A0A4S2MVH6"/>
<keyword evidence="9" id="KW-1185">Reference proteome</keyword>
<keyword evidence="3" id="KW-0378">Hydrolase</keyword>
<reference evidence="8 9" key="1">
    <citation type="submission" date="2019-04" db="EMBL/GenBank/DDBJ databases">
        <title>Comparative genomics and transcriptomics to analyze fruiting body development in filamentous ascomycetes.</title>
        <authorList>
            <consortium name="DOE Joint Genome Institute"/>
            <person name="Lutkenhaus R."/>
            <person name="Traeger S."/>
            <person name="Breuer J."/>
            <person name="Kuo A."/>
            <person name="Lipzen A."/>
            <person name="Pangilinan J."/>
            <person name="Dilworth D."/>
            <person name="Sandor L."/>
            <person name="Poggeler S."/>
            <person name="Barry K."/>
            <person name="Grigoriev I.V."/>
            <person name="Nowrousian M."/>
        </authorList>
    </citation>
    <scope>NUCLEOTIDE SEQUENCE [LARGE SCALE GENOMIC DNA]</scope>
    <source>
        <strain evidence="8 9">CBS 389.68</strain>
    </source>
</reference>
<dbReference type="SUPFAM" id="SSF56024">
    <property type="entry name" value="Phospholipase D/nuclease"/>
    <property type="match status" value="2"/>
</dbReference>
<dbReference type="AlphaFoldDB" id="A0A4S2MVH6"/>
<proteinExistence type="predicted"/>
<feature type="domain" description="PLD phosphodiesterase" evidence="7">
    <location>
        <begin position="198"/>
        <end position="225"/>
    </location>
</feature>
<accession>A0A4S2MVH6</accession>
<dbReference type="Proteomes" id="UP000298138">
    <property type="component" value="Unassembled WGS sequence"/>
</dbReference>